<feature type="compositionally biased region" description="Low complexity" evidence="1">
    <location>
        <begin position="2692"/>
        <end position="2702"/>
    </location>
</feature>
<dbReference type="InterPro" id="IPR052575">
    <property type="entry name" value="SSU_processome_comp_20"/>
</dbReference>
<evidence type="ECO:0008006" key="7">
    <source>
        <dbReference type="Google" id="ProtNLM"/>
    </source>
</evidence>
<feature type="domain" description="U3 small nucleolar RNA-associated protein 20 N-terminal" evidence="2">
    <location>
        <begin position="1019"/>
        <end position="1598"/>
    </location>
</feature>
<dbReference type="GO" id="GO:0030686">
    <property type="term" value="C:90S preribosome"/>
    <property type="evidence" value="ECO:0007669"/>
    <property type="project" value="TreeGrafter"/>
</dbReference>
<dbReference type="EMBL" id="AJWJ01000692">
    <property type="protein sequence ID" value="KAF2069308.1"/>
    <property type="molecule type" value="Genomic_DNA"/>
</dbReference>
<dbReference type="SUPFAM" id="SSF48371">
    <property type="entry name" value="ARM repeat"/>
    <property type="match status" value="3"/>
</dbReference>
<dbReference type="InterPro" id="IPR011430">
    <property type="entry name" value="UTP20_N"/>
</dbReference>
<feature type="domain" description="U3 small nucleolar RNA-associated protein 20 C-terminal" evidence="4">
    <location>
        <begin position="2771"/>
        <end position="2891"/>
    </location>
</feature>
<proteinExistence type="predicted"/>
<dbReference type="OrthoDB" id="360653at2759"/>
<reference evidence="5" key="1">
    <citation type="submission" date="2020-01" db="EMBL/GenBank/DDBJ databases">
        <title>Development of genomics and gene disruption for Polysphondylium violaceum indicates a role for the polyketide synthase stlB in stalk morphogenesis.</title>
        <authorList>
            <person name="Narita B."/>
            <person name="Kawabe Y."/>
            <person name="Kin K."/>
            <person name="Saito T."/>
            <person name="Gibbs R."/>
            <person name="Kuspa A."/>
            <person name="Muzny D."/>
            <person name="Queller D."/>
            <person name="Richards S."/>
            <person name="Strassman J."/>
            <person name="Sucgang R."/>
            <person name="Worley K."/>
            <person name="Schaap P."/>
        </authorList>
    </citation>
    <scope>NUCLEOTIDE SEQUENCE</scope>
    <source>
        <strain evidence="5">QSvi11</strain>
    </source>
</reference>
<evidence type="ECO:0000313" key="6">
    <source>
        <dbReference type="Proteomes" id="UP000695562"/>
    </source>
</evidence>
<dbReference type="Pfam" id="PF23099">
    <property type="entry name" value="UTP20_C"/>
    <property type="match status" value="1"/>
</dbReference>
<feature type="region of interest" description="Disordered" evidence="1">
    <location>
        <begin position="852"/>
        <end position="894"/>
    </location>
</feature>
<evidence type="ECO:0000313" key="5">
    <source>
        <dbReference type="EMBL" id="KAF2069308.1"/>
    </source>
</evidence>
<dbReference type="InterPro" id="IPR057525">
    <property type="entry name" value="UTP20_C"/>
</dbReference>
<sequence length="2921" mass="335514">MEDSNITLVKGSVIGKQTSLDDDYYEVNSADMNKDDSKKFRTNRFRFQSFTEKIAKLDINIFHKGSGDTVIELEHDNDSYFHQTLCSWKELNLTQHYTNFLTHVRKYHASLPEIIVHKEKIIDILLYHLSIQNSLALKPLLSCLTALTRDLRSEIYSSFLKILKVLMDILKNSMNPSAIEELFTCICFMFKFLEKQIIPNFFEIYQFYSDLFRQKRRFIRRFAAESIAYFLRKIVFEEMDYSLTKLFGQMELNQESDEYIDAFSFFLFHSVKGIKGRYHSRAEHILPLFFKQISINNNNSVNSQSRYQVLVKVFQFLKFHGINQGENLLPIWKTLKSEAELISNDFNSPLTINNNKENMSTRIETFFYIFKDWMKHQHGARVMNISDVFFILGKIMSPDNNGAKSSNNNNTILKTMIQNEFNTHSLLDCLAHSFSIAMHPTYYKDFKEPMMKYLDTLFALEGVKNSHILIFQFCSSVDRIYLQQSTIMNRLTKYLEKNVVKSIDLQESLSFLIRVFTLDENQNPMKVQDYPIIDIPTLSKQVTTILSNYASGKSVANVVDDNNGDKNCTLWTALVASVCLTMPKTITPIVEKTVSMLKKDFDPQSSDDLYLLSQALTSYIMLLSRHDPSKLSSLLPTIVQLLKDHYSQYYILNVASIYFKQLSELNQVQVKQETLPTKGKKTAAPSTSAVNVPCIEYTTFKEILGLFNDNASSKSNAVRKESILVLKGLHECTKGATEEYTEIQRVFNYCYEIETTQLLKAEGRGITAKMDAIGSIYSNGKAPVLNTFIYHYLLGCFYIRYTPLWSAIQKNIVAICKKDVNGFYPIFYKSLESAESSILNLITLKKQKQMDLDVEEEEEDDGVIIDKEEEDENNNEDDTVADEDNQEDAVVNDEDQETTITNLHHIRVRDQLNIIYLYNEILEKINLEENPSVENVSKNILISSTDPINYQAALWKTLTMVGGNVEGQAKNIIIMFMDFVKNDFIKHTKAFKNPAIDFRTIVQERADAKPYSRNQAQTLMVYFLEFFSQFKRPTKMFEEKLIREVFYRCLDVEEPKIQFQALQCYLLWAPSNLISYKKSFERLINDKSMRDEMTTFIISKDSPSASITSDDRPFVVDMVVKILMTKLNRKVGRSPIAAQRSTIFAYISGLDSKELEPIIKKILLPFNPLLDSLSKAKSLNLKNVDLTLLPPMEAQAYFLNILQACIKQLGSLMTPYLSSIMKIVLTIAHNTLVTDIKKSSKVTTSELRSMSFKRCSEIIQQYQAFKDHKIYMKELFNLFSTMLPSLNAHGLPTGMRKCILVVSSIPSMAGFLNQDLTFLPKMLSFIAHKPHQDSFLTVIENLLVNVDETNPDATEETKEIYMAVLLPHIDSIINAVKSVLMRGGNKNNAKSKKVLNPSKLSKRQLAILSEISRFAKSSEQASDVLELLIPFLRYTKLNDDDELVISILVIFKNMLSLIQDAEAHVPTLSSLFGVFKTRATRTALCEIFLVLGEKVSYMKDISIWLDKLNAYTKKSVTLETYDYDKRLEAYSHINDKLLDKINHKQLLPIFVNYVFFIKDHDFSIKNNASAGISKLIKLTGAMIASQPQGQETSADLHERLLLFKNIFEPSMKASFNDKEYRDEYILLFNQLLKDFNGHAMFYPDLMPLLYGDQDEKNFFLNYCHIQKHRKRISFFNLKTIAETHAFNLDTLNQIIIPLSVQAILETTIKDHGSAILGEVVKSFGVIAKKLEWKGYLHILKNLISTMDKHPSRLKFFVKSVCEVIDEFHFFIDEKDVREELLDGSISEKEKNATKDVEMKEQQEEEEDQDDDDEDDDQDQDDDSPLVGVEDHSSIKASTTVTVKRRKVIGEVIVKTKNISEDIFQAITSVLAPSLKKYLVEQRVVSTKSGHDTESVSSKNEGVVNLPIALAILKLYKLLPETTSKLLYPGIIGKLCVGLKSKEYEIRESTRDTLIKVMETLGYRFFPFVLQDMRNILKSGYQKHVLSYTLHALLLALSKTVEPGVLDSQYGMLMNILIEDIFGEPSIQREVKSIQDSYPEAKSTKSFDTIRILATLVHHSNINSLIKPVDEIITASNSPKLLPNLQEIIKKISKGLRNNASLDFKNLCINVYQFITKGLREKELNIPNADRNKLVYIEENSRAMKPTFEETFTVQADPKKAKNLPIKQWETHSFIFCELGFSLLISAMKMKNDTDLAEFLSMIDPFVGYVSKCLEHKQSRVVYLSLKCLMKIFSLELPSLKTMAPSLTGQVLRRLQLDTGNERISNSCFEMATVLLRDPKNNYVNEAQLKGILSITRQHIMANSEQNITRSLSMLHVLVNRKILITEIYDLIDLACAMMIRSHRPNIQAFISTILIDFLLFYPMGEARLKQQITFLLKNLTYEFEDGRLIVLKTLSQIINRFPQEVLNQYAQVIYVPLVARLSNDSSKQCRELVGQNIGQLIKGVSVQITEKIYQITYLWFENGEKNAAMARTSATILGIFAENMNGFEQHIPAITTLSIKYLDQCIKALREKEASYDIIEEVSDENAANSSQLLPGWQLSYAIFTAFEKIVSSHSKIATHKSMIPFWKLSIDFLNYPHIWVRSSVTRVFGIFFTSQSIVSLLPIVEKLYTTNAKSNNNSSTVISLIFNQSSLFDITKKHCTILNSKLLTDELGLQIIKNLIFLSMLFYKCKSITPPPISSTTQDDITPNIFITSDSKTSTPKKSIKQQKEQEEDIDMEENQDGDEQDDEQQDDEQEQEEEDLIINNEKKQETSMLLWLFKRLSYMSTKVGLLRRKYIFRWIAAISTQLESIELKPFLSIILVPLIKTTDEKVHATAVERKLAQEVIEIVKKKVGTTHFTSVYQSIVQATNAIRDKRKQDKKIEAVTNPKEFLMKKKEKKLIDQERKKRKTKESFNEFTEHRKKIRVDQSILKDIDDEEDQF</sequence>
<feature type="compositionally biased region" description="Acidic residues" evidence="1">
    <location>
        <begin position="1802"/>
        <end position="1823"/>
    </location>
</feature>
<comment type="caution">
    <text evidence="5">The sequence shown here is derived from an EMBL/GenBank/DDBJ whole genome shotgun (WGS) entry which is preliminary data.</text>
</comment>
<dbReference type="InterPro" id="IPR046523">
    <property type="entry name" value="UTP20_dom"/>
</dbReference>
<dbReference type="InterPro" id="IPR011989">
    <property type="entry name" value="ARM-like"/>
</dbReference>
<organism evidence="5 6">
    <name type="scientific">Polysphondylium violaceum</name>
    <dbReference type="NCBI Taxonomy" id="133409"/>
    <lineage>
        <taxon>Eukaryota</taxon>
        <taxon>Amoebozoa</taxon>
        <taxon>Evosea</taxon>
        <taxon>Eumycetozoa</taxon>
        <taxon>Dictyostelia</taxon>
        <taxon>Dictyosteliales</taxon>
        <taxon>Dictyosteliaceae</taxon>
        <taxon>Polysphondylium</taxon>
    </lineage>
</organism>
<gene>
    <name evidence="5" type="ORF">CYY_009373</name>
</gene>
<evidence type="ECO:0000259" key="4">
    <source>
        <dbReference type="Pfam" id="PF23099"/>
    </source>
</evidence>
<dbReference type="Pfam" id="PF07539">
    <property type="entry name" value="UTP20_N"/>
    <property type="match status" value="1"/>
</dbReference>
<evidence type="ECO:0000256" key="1">
    <source>
        <dbReference type="SAM" id="MobiDB-lite"/>
    </source>
</evidence>
<dbReference type="GO" id="GO:0032040">
    <property type="term" value="C:small-subunit processome"/>
    <property type="evidence" value="ECO:0007669"/>
    <property type="project" value="TreeGrafter"/>
</dbReference>
<dbReference type="Proteomes" id="UP000695562">
    <property type="component" value="Unassembled WGS sequence"/>
</dbReference>
<feature type="compositionally biased region" description="Basic and acidic residues" evidence="1">
    <location>
        <begin position="1787"/>
        <end position="1801"/>
    </location>
</feature>
<protein>
    <recommendedName>
        <fullName evidence="7">HEAT repeat-containing protein</fullName>
    </recommendedName>
</protein>
<keyword evidence="6" id="KW-1185">Reference proteome</keyword>
<accession>A0A8J4PLS1</accession>
<dbReference type="Gene3D" id="1.25.10.10">
    <property type="entry name" value="Leucine-rich Repeat Variant"/>
    <property type="match status" value="1"/>
</dbReference>
<name>A0A8J4PLS1_9MYCE</name>
<feature type="compositionally biased region" description="Acidic residues" evidence="1">
    <location>
        <begin position="2711"/>
        <end position="2742"/>
    </location>
</feature>
<dbReference type="PANTHER" id="PTHR17695">
    <property type="entry name" value="SMALL SUBUNIT PROCESSOME COMPONENT 20 HOMOLOG"/>
    <property type="match status" value="1"/>
</dbReference>
<dbReference type="Pfam" id="PF20416">
    <property type="entry name" value="UTP20"/>
    <property type="match status" value="1"/>
</dbReference>
<dbReference type="InterPro" id="IPR016024">
    <property type="entry name" value="ARM-type_fold"/>
</dbReference>
<feature type="region of interest" description="Disordered" evidence="1">
    <location>
        <begin position="2691"/>
        <end position="2744"/>
    </location>
</feature>
<feature type="domain" description="U3 small nucleolar RNA-associated protein 20" evidence="3">
    <location>
        <begin position="1897"/>
        <end position="2114"/>
    </location>
</feature>
<feature type="region of interest" description="Disordered" evidence="1">
    <location>
        <begin position="1787"/>
        <end position="1830"/>
    </location>
</feature>
<evidence type="ECO:0000259" key="3">
    <source>
        <dbReference type="Pfam" id="PF20416"/>
    </source>
</evidence>
<dbReference type="PANTHER" id="PTHR17695:SF11">
    <property type="entry name" value="SMALL SUBUNIT PROCESSOME COMPONENT 20 HOMOLOG"/>
    <property type="match status" value="1"/>
</dbReference>
<evidence type="ECO:0000259" key="2">
    <source>
        <dbReference type="Pfam" id="PF07539"/>
    </source>
</evidence>